<reference evidence="2 3" key="1">
    <citation type="submission" date="2018-02" db="EMBL/GenBank/DDBJ databases">
        <title>Genomic Encyclopedia of Archaeal and Bacterial Type Strains, Phase II (KMG-II): from individual species to whole genera.</title>
        <authorList>
            <person name="Goeker M."/>
        </authorList>
    </citation>
    <scope>NUCLEOTIDE SEQUENCE [LARGE SCALE GENOMIC DNA]</scope>
    <source>
        <strain evidence="2 3">DSM 22857</strain>
    </source>
</reference>
<dbReference type="AlphaFoldDB" id="A0A2S6IHS2"/>
<keyword evidence="3" id="KW-1185">Reference proteome</keyword>
<feature type="compositionally biased region" description="Acidic residues" evidence="1">
    <location>
        <begin position="16"/>
        <end position="28"/>
    </location>
</feature>
<accession>A0A2S6IHS2</accession>
<evidence type="ECO:0000256" key="1">
    <source>
        <dbReference type="SAM" id="MobiDB-lite"/>
    </source>
</evidence>
<sequence length="34" mass="3337">MLDAVVPEGESGVADAEADDPVPEEPGDSPDGAV</sequence>
<organism evidence="2 3">
    <name type="scientific">Kineococcus xinjiangensis</name>
    <dbReference type="NCBI Taxonomy" id="512762"/>
    <lineage>
        <taxon>Bacteria</taxon>
        <taxon>Bacillati</taxon>
        <taxon>Actinomycetota</taxon>
        <taxon>Actinomycetes</taxon>
        <taxon>Kineosporiales</taxon>
        <taxon>Kineosporiaceae</taxon>
        <taxon>Kineococcus</taxon>
    </lineage>
</organism>
<feature type="region of interest" description="Disordered" evidence="1">
    <location>
        <begin position="1"/>
        <end position="34"/>
    </location>
</feature>
<name>A0A2S6IHS2_9ACTN</name>
<evidence type="ECO:0000313" key="2">
    <source>
        <dbReference type="EMBL" id="PPK93741.1"/>
    </source>
</evidence>
<dbReference type="Proteomes" id="UP000239485">
    <property type="component" value="Unassembled WGS sequence"/>
</dbReference>
<evidence type="ECO:0000313" key="3">
    <source>
        <dbReference type="Proteomes" id="UP000239485"/>
    </source>
</evidence>
<proteinExistence type="predicted"/>
<protein>
    <submittedName>
        <fullName evidence="2">Uncharacterized protein</fullName>
    </submittedName>
</protein>
<dbReference type="EMBL" id="PTJD01000009">
    <property type="protein sequence ID" value="PPK93741.1"/>
    <property type="molecule type" value="Genomic_DNA"/>
</dbReference>
<gene>
    <name evidence="2" type="ORF">CLV92_10917</name>
</gene>
<comment type="caution">
    <text evidence="2">The sequence shown here is derived from an EMBL/GenBank/DDBJ whole genome shotgun (WGS) entry which is preliminary data.</text>
</comment>